<sequence>MHDVLNDAFEPEVGIGAEEHESASNNSQETNNRGSKFDDLIKEVEEKVHQNHIEESNKLCPGRAIGGKLHLVVSIHKRRRSSNTEIDEKSLTQAHRYVLFNIEAVTPFREIHGQQFDDWFRRTQHSPKYIPPMSINRVANLRKLCRVFASNNTQEVPSTSNATKQTLSETIEGNKRRAKRRTVLNDEDDDIFEEGNRVDMELDDFHHDYEYENMDDTLHTNNRIDAQMIDHDNLQQQIQHLDNEKATGAPKKVRSHTQKARIWKMVSNERILVMFNKFGKPMGDECKELVQYLGTLVRMPEHVSIEYSDWRKAPMQQKEYMYSLVKLVDGMYLVLGGMPVDLERSAADCMWLVVA</sequence>
<feature type="region of interest" description="Disordered" evidence="1">
    <location>
        <begin position="1"/>
        <end position="34"/>
    </location>
</feature>
<dbReference type="Proteomes" id="UP000326396">
    <property type="component" value="Linkage Group LG2"/>
</dbReference>
<proteinExistence type="predicted"/>
<evidence type="ECO:0000313" key="2">
    <source>
        <dbReference type="EMBL" id="KAD4586248.1"/>
    </source>
</evidence>
<accession>A0A5N6NH38</accession>
<comment type="caution">
    <text evidence="2">The sequence shown here is derived from an EMBL/GenBank/DDBJ whole genome shotgun (WGS) entry which is preliminary data.</text>
</comment>
<organism evidence="2 3">
    <name type="scientific">Mikania micrantha</name>
    <name type="common">bitter vine</name>
    <dbReference type="NCBI Taxonomy" id="192012"/>
    <lineage>
        <taxon>Eukaryota</taxon>
        <taxon>Viridiplantae</taxon>
        <taxon>Streptophyta</taxon>
        <taxon>Embryophyta</taxon>
        <taxon>Tracheophyta</taxon>
        <taxon>Spermatophyta</taxon>
        <taxon>Magnoliopsida</taxon>
        <taxon>eudicotyledons</taxon>
        <taxon>Gunneridae</taxon>
        <taxon>Pentapetalae</taxon>
        <taxon>asterids</taxon>
        <taxon>campanulids</taxon>
        <taxon>Asterales</taxon>
        <taxon>Asteraceae</taxon>
        <taxon>Asteroideae</taxon>
        <taxon>Heliantheae alliance</taxon>
        <taxon>Eupatorieae</taxon>
        <taxon>Mikania</taxon>
    </lineage>
</organism>
<dbReference type="AlphaFoldDB" id="A0A5N6NH38"/>
<gene>
    <name evidence="2" type="ORF">E3N88_23849</name>
</gene>
<evidence type="ECO:0000313" key="3">
    <source>
        <dbReference type="Proteomes" id="UP000326396"/>
    </source>
</evidence>
<protein>
    <submittedName>
        <fullName evidence="2">Uncharacterized protein</fullName>
    </submittedName>
</protein>
<name>A0A5N6NH38_9ASTR</name>
<keyword evidence="3" id="KW-1185">Reference proteome</keyword>
<dbReference type="EMBL" id="SZYD01000012">
    <property type="protein sequence ID" value="KAD4586248.1"/>
    <property type="molecule type" value="Genomic_DNA"/>
</dbReference>
<dbReference type="OrthoDB" id="1722947at2759"/>
<reference evidence="2 3" key="1">
    <citation type="submission" date="2019-05" db="EMBL/GenBank/DDBJ databases">
        <title>Mikania micrantha, genome provides insights into the molecular mechanism of rapid growth.</title>
        <authorList>
            <person name="Liu B."/>
        </authorList>
    </citation>
    <scope>NUCLEOTIDE SEQUENCE [LARGE SCALE GENOMIC DNA]</scope>
    <source>
        <strain evidence="2">NLD-2019</strain>
        <tissue evidence="2">Leaf</tissue>
    </source>
</reference>
<evidence type="ECO:0000256" key="1">
    <source>
        <dbReference type="SAM" id="MobiDB-lite"/>
    </source>
</evidence>
<feature type="compositionally biased region" description="Polar residues" evidence="1">
    <location>
        <begin position="23"/>
        <end position="34"/>
    </location>
</feature>